<feature type="domain" description="Farnesoic acid O-methyl transferase" evidence="14">
    <location>
        <begin position="463"/>
        <end position="573"/>
    </location>
</feature>
<sequence length="592" mass="68828">MMEFKVLVLLFAFISSSVSQSIRCNYSLRQNTQYMCNLQIQNPDGLNNFTQVEGFHFPGMNNVFVTAILRNTTGSTTRNVPSVLCSQFPHVTYIDLSYLGIEDVDANAFRGCRNLDWLRLYNNRITSLPDNLFMYNRHLNYFDLERNLLTALPENLFANQLALEALDLNNNPIANLPRGIFRNLFNLQFLYLRNLRISAVNPGWFDNLFNLQFLDMADNQITQTIPANAFRGLFSLESIDLAYCNIRTMNAQWFQTMAHLHYVFMHNNFLEHIPSNPFVNSPSINILDFGSNNLAEVSRLAFANMPNLMVLSLENNQISRLRPQWFEEKPNLDSVYLDFNRINSIPVGIFAPLTGLRSMSLWSNRIRTINRNAFGTMQNLWYLDLDDNQINSVDERFLRDAIRLNYFYFYDNVCASAGFFGFANNITNNIRYFDRCIRNFGFVTERTTEAGSNYNFVEGMNPGMHLEVFTQLEARVALTGFNFVWNPMLEIVFNNDTIRIVRNQDTDVAVIPTQRHFRIDAWNYYRITWARQVISVFEANEDFPFIAYTMQDWYPVNFLGLRAQESEAIWTLEPVQLPPPTPGPNSRNKQEV</sequence>
<dbReference type="PANTHER" id="PTHR46473:SF23">
    <property type="entry name" value="GH08155P"/>
    <property type="match status" value="1"/>
</dbReference>
<dbReference type="AlphaFoldDB" id="A0A9N9RQA1"/>
<keyword evidence="16" id="KW-1185">Reference proteome</keyword>
<evidence type="ECO:0000256" key="13">
    <source>
        <dbReference type="SAM" id="SignalP"/>
    </source>
</evidence>
<evidence type="ECO:0000256" key="9">
    <source>
        <dbReference type="ARBA" id="ARBA00023065"/>
    </source>
</evidence>
<evidence type="ECO:0000313" key="16">
    <source>
        <dbReference type="Proteomes" id="UP001153620"/>
    </source>
</evidence>
<dbReference type="InterPro" id="IPR001611">
    <property type="entry name" value="Leu-rich_rpt"/>
</dbReference>
<dbReference type="Gene3D" id="3.80.10.10">
    <property type="entry name" value="Ribonuclease Inhibitor"/>
    <property type="match status" value="2"/>
</dbReference>
<dbReference type="OrthoDB" id="7787639at2759"/>
<reference evidence="15" key="2">
    <citation type="submission" date="2022-10" db="EMBL/GenBank/DDBJ databases">
        <authorList>
            <consortium name="ENA_rothamsted_submissions"/>
            <consortium name="culmorum"/>
            <person name="King R."/>
        </authorList>
    </citation>
    <scope>NUCLEOTIDE SEQUENCE</scope>
</reference>
<dbReference type="PROSITE" id="PS51450">
    <property type="entry name" value="LRR"/>
    <property type="match status" value="1"/>
</dbReference>
<name>A0A9N9RQA1_9DIPT</name>
<keyword evidence="8" id="KW-1133">Transmembrane helix</keyword>
<evidence type="ECO:0000256" key="7">
    <source>
        <dbReference type="ARBA" id="ARBA00022737"/>
    </source>
</evidence>
<dbReference type="PANTHER" id="PTHR46473">
    <property type="entry name" value="GH08155P"/>
    <property type="match status" value="1"/>
</dbReference>
<keyword evidence="7" id="KW-0677">Repeat</keyword>
<evidence type="ECO:0000256" key="11">
    <source>
        <dbReference type="ARBA" id="ARBA00023157"/>
    </source>
</evidence>
<keyword evidence="5" id="KW-0812">Transmembrane</keyword>
<keyword evidence="10" id="KW-0472">Membrane</keyword>
<dbReference type="Proteomes" id="UP001153620">
    <property type="component" value="Chromosome 1"/>
</dbReference>
<dbReference type="GO" id="GO:0034220">
    <property type="term" value="P:monoatomic ion transmembrane transport"/>
    <property type="evidence" value="ECO:0007669"/>
    <property type="project" value="UniProtKB-KW"/>
</dbReference>
<keyword evidence="9" id="KW-0406">Ion transport</keyword>
<comment type="subcellular location">
    <subcellularLocation>
        <location evidence="1">Cell membrane</location>
        <topology evidence="1">Single-pass membrane protein</topology>
    </subcellularLocation>
</comment>
<dbReference type="Pfam" id="PF12248">
    <property type="entry name" value="Methyltransf_FA"/>
    <property type="match status" value="1"/>
</dbReference>
<dbReference type="FunFam" id="3.80.10.10:FF:001164">
    <property type="entry name" value="GH01279p"/>
    <property type="match status" value="1"/>
</dbReference>
<evidence type="ECO:0000256" key="4">
    <source>
        <dbReference type="ARBA" id="ARBA00022614"/>
    </source>
</evidence>
<keyword evidence="3" id="KW-1003">Cell membrane</keyword>
<evidence type="ECO:0000256" key="1">
    <source>
        <dbReference type="ARBA" id="ARBA00004162"/>
    </source>
</evidence>
<accession>A0A9N9RQA1</accession>
<proteinExistence type="predicted"/>
<evidence type="ECO:0000256" key="10">
    <source>
        <dbReference type="ARBA" id="ARBA00023136"/>
    </source>
</evidence>
<dbReference type="Pfam" id="PF13855">
    <property type="entry name" value="LRR_8"/>
    <property type="match status" value="3"/>
</dbReference>
<evidence type="ECO:0000256" key="2">
    <source>
        <dbReference type="ARBA" id="ARBA00022448"/>
    </source>
</evidence>
<evidence type="ECO:0000256" key="3">
    <source>
        <dbReference type="ARBA" id="ARBA00022475"/>
    </source>
</evidence>
<evidence type="ECO:0000256" key="12">
    <source>
        <dbReference type="ARBA" id="ARBA00023303"/>
    </source>
</evidence>
<evidence type="ECO:0000256" key="5">
    <source>
        <dbReference type="ARBA" id="ARBA00022692"/>
    </source>
</evidence>
<evidence type="ECO:0000313" key="15">
    <source>
        <dbReference type="EMBL" id="CAG9801214.1"/>
    </source>
</evidence>
<dbReference type="InterPro" id="IPR022041">
    <property type="entry name" value="Methyltransf_FA"/>
</dbReference>
<keyword evidence="6 13" id="KW-0732">Signal</keyword>
<feature type="signal peptide" evidence="13">
    <location>
        <begin position="1"/>
        <end position="19"/>
    </location>
</feature>
<dbReference type="EMBL" id="OU895877">
    <property type="protein sequence ID" value="CAG9801214.1"/>
    <property type="molecule type" value="Genomic_DNA"/>
</dbReference>
<keyword evidence="4" id="KW-0433">Leucine-rich repeat</keyword>
<evidence type="ECO:0000256" key="8">
    <source>
        <dbReference type="ARBA" id="ARBA00022989"/>
    </source>
</evidence>
<protein>
    <recommendedName>
        <fullName evidence="14">Farnesoic acid O-methyl transferase domain-containing protein</fullName>
    </recommendedName>
</protein>
<reference evidence="15" key="1">
    <citation type="submission" date="2022-01" db="EMBL/GenBank/DDBJ databases">
        <authorList>
            <person name="King R."/>
        </authorList>
    </citation>
    <scope>NUCLEOTIDE SEQUENCE</scope>
</reference>
<dbReference type="SMART" id="SM00369">
    <property type="entry name" value="LRR_TYP"/>
    <property type="match status" value="12"/>
</dbReference>
<dbReference type="SUPFAM" id="SSF52058">
    <property type="entry name" value="L domain-like"/>
    <property type="match status" value="1"/>
</dbReference>
<feature type="chain" id="PRO_5040264601" description="Farnesoic acid O-methyl transferase domain-containing protein" evidence="13">
    <location>
        <begin position="20"/>
        <end position="592"/>
    </location>
</feature>
<dbReference type="InterPro" id="IPR003591">
    <property type="entry name" value="Leu-rich_rpt_typical-subtyp"/>
</dbReference>
<dbReference type="InterPro" id="IPR051432">
    <property type="entry name" value="KCNMA1_auxiliary"/>
</dbReference>
<dbReference type="GO" id="GO:0005886">
    <property type="term" value="C:plasma membrane"/>
    <property type="evidence" value="ECO:0007669"/>
    <property type="project" value="UniProtKB-SubCell"/>
</dbReference>
<keyword evidence="11" id="KW-1015">Disulfide bond</keyword>
<evidence type="ECO:0000259" key="14">
    <source>
        <dbReference type="Pfam" id="PF12248"/>
    </source>
</evidence>
<evidence type="ECO:0000256" key="6">
    <source>
        <dbReference type="ARBA" id="ARBA00022729"/>
    </source>
</evidence>
<dbReference type="InterPro" id="IPR032675">
    <property type="entry name" value="LRR_dom_sf"/>
</dbReference>
<keyword evidence="12" id="KW-0407">Ion channel</keyword>
<gene>
    <name evidence="15" type="ORF">CHIRRI_LOCUS4149</name>
</gene>
<keyword evidence="2" id="KW-0813">Transport</keyword>
<organism evidence="15 16">
    <name type="scientific">Chironomus riparius</name>
    <dbReference type="NCBI Taxonomy" id="315576"/>
    <lineage>
        <taxon>Eukaryota</taxon>
        <taxon>Metazoa</taxon>
        <taxon>Ecdysozoa</taxon>
        <taxon>Arthropoda</taxon>
        <taxon>Hexapoda</taxon>
        <taxon>Insecta</taxon>
        <taxon>Pterygota</taxon>
        <taxon>Neoptera</taxon>
        <taxon>Endopterygota</taxon>
        <taxon>Diptera</taxon>
        <taxon>Nematocera</taxon>
        <taxon>Chironomoidea</taxon>
        <taxon>Chironomidae</taxon>
        <taxon>Chironominae</taxon>
        <taxon>Chironomus</taxon>
    </lineage>
</organism>